<dbReference type="KEGG" id="sbil:SANBI_003715"/>
<dbReference type="AlphaFoldDB" id="A0AAF0Z7L5"/>
<reference evidence="2" key="1">
    <citation type="submission" date="2023-11" db="EMBL/GenBank/DDBJ databases">
        <authorList>
            <person name="Helweg L.P."/>
            <person name="Kiel A."/>
            <person name="Hitz F."/>
            <person name="Ruckert-Reed C."/>
            <person name="Busche T."/>
            <person name="Kaltschmidt B."/>
            <person name="Kaltschmidt C."/>
        </authorList>
    </citation>
    <scope>NUCLEOTIDE SEQUENCE [LARGE SCALE GENOMIC DNA]</scope>
    <source>
        <strain evidence="2">4.1</strain>
    </source>
</reference>
<proteinExistence type="predicted"/>
<dbReference type="EMBL" id="CP138359">
    <property type="protein sequence ID" value="WPF82361.1"/>
    <property type="molecule type" value="Genomic_DNA"/>
</dbReference>
<sequence length="111" mass="11755">MPTEIVLLSEVEPTSAVMVRAAAVDHPDGTFLEYRDGQIRQFVDAQGRALLSIYRSRPVREPAQAADALVRAPTAFGLWTDMAVPYGDTGAGRALAESIAAAVGGTIADRV</sequence>
<organism evidence="1 2">
    <name type="scientific">Sanguibacter biliveldensis</name>
    <dbReference type="NCBI Taxonomy" id="3030830"/>
    <lineage>
        <taxon>Bacteria</taxon>
        <taxon>Bacillati</taxon>
        <taxon>Actinomycetota</taxon>
        <taxon>Actinomycetes</taxon>
        <taxon>Micrococcales</taxon>
        <taxon>Sanguibacteraceae</taxon>
        <taxon>Sanguibacter</taxon>
    </lineage>
</organism>
<evidence type="ECO:0000313" key="1">
    <source>
        <dbReference type="EMBL" id="WPF82361.1"/>
    </source>
</evidence>
<name>A0AAF0Z7L5_9MICO</name>
<accession>A0AAF0Z7L5</accession>
<dbReference type="RefSeq" id="WP_319157701.1">
    <property type="nucleotide sequence ID" value="NZ_CP138359.1"/>
</dbReference>
<gene>
    <name evidence="1" type="ORF">SANBI_003715</name>
</gene>
<evidence type="ECO:0000313" key="2">
    <source>
        <dbReference type="Proteomes" id="UP001304340"/>
    </source>
</evidence>
<protein>
    <submittedName>
        <fullName evidence="1">Uncharacterized protein</fullName>
    </submittedName>
</protein>
<dbReference type="Proteomes" id="UP001304340">
    <property type="component" value="Chromosome"/>
</dbReference>
<keyword evidence="2" id="KW-1185">Reference proteome</keyword>